<organism evidence="1 2">
    <name type="scientific">Polaromonas vacuolata</name>
    <dbReference type="NCBI Taxonomy" id="37448"/>
    <lineage>
        <taxon>Bacteria</taxon>
        <taxon>Pseudomonadati</taxon>
        <taxon>Pseudomonadota</taxon>
        <taxon>Betaproteobacteria</taxon>
        <taxon>Burkholderiales</taxon>
        <taxon>Comamonadaceae</taxon>
        <taxon>Polaromonas</taxon>
    </lineage>
</organism>
<reference evidence="1 2" key="1">
    <citation type="submission" date="2020-04" db="EMBL/GenBank/DDBJ databases">
        <title>Complete genome of a Psychrophilic, Marine, Gas Vacuolate Bacterium Polaromonas vacuolata KCTC 22033T.</title>
        <authorList>
            <person name="Hwang K."/>
            <person name="Kim K.M."/>
        </authorList>
    </citation>
    <scope>NUCLEOTIDE SEQUENCE [LARGE SCALE GENOMIC DNA]</scope>
    <source>
        <strain evidence="1 2">KCTC 22033</strain>
    </source>
</reference>
<accession>A0A6H2H8Q8</accession>
<dbReference type="RefSeq" id="WP_168921906.1">
    <property type="nucleotide sequence ID" value="NZ_CP051461.1"/>
</dbReference>
<name>A0A6H2H8Q8_9BURK</name>
<evidence type="ECO:0000313" key="2">
    <source>
        <dbReference type="Proteomes" id="UP000502041"/>
    </source>
</evidence>
<protein>
    <submittedName>
        <fullName evidence="1">Uncharacterized protein</fullName>
    </submittedName>
</protein>
<gene>
    <name evidence="1" type="ORF">HC248_01443</name>
</gene>
<dbReference type="EMBL" id="CP051461">
    <property type="protein sequence ID" value="QJC56157.1"/>
    <property type="molecule type" value="Genomic_DNA"/>
</dbReference>
<dbReference type="Proteomes" id="UP000502041">
    <property type="component" value="Chromosome"/>
</dbReference>
<sequence>MTKISDEQLAFEIEDVIRSIPRLQDFSGNPDLCVPWLGRASATMNAWDPCRAIIHFEPHVFILTKTGNYDFSTERRALLIELHHAKSNLRLKNAEPISIGVQTGHAFDYCAEVSQLIKTAKLDLFFIDAYTDADFVSRYLPHVPRGTKVRILAREKLPTLRPAIQVFAAQAQIEIEIRSAIGFNDRYVLVDKVSCYQSGASFKNGIKKAPTSLTQITDAFIAVQTTYEQLWVQSDPVWP</sequence>
<evidence type="ECO:0000313" key="1">
    <source>
        <dbReference type="EMBL" id="QJC56157.1"/>
    </source>
</evidence>
<dbReference type="AlphaFoldDB" id="A0A6H2H8Q8"/>
<dbReference type="KEGG" id="pvac:HC248_01443"/>
<proteinExistence type="predicted"/>
<keyword evidence="2" id="KW-1185">Reference proteome</keyword>